<evidence type="ECO:0000313" key="2">
    <source>
        <dbReference type="EMBL" id="KAK7269223.1"/>
    </source>
</evidence>
<evidence type="ECO:0000313" key="3">
    <source>
        <dbReference type="Proteomes" id="UP001372338"/>
    </source>
</evidence>
<keyword evidence="3" id="KW-1185">Reference proteome</keyword>
<organism evidence="2 3">
    <name type="scientific">Crotalaria pallida</name>
    <name type="common">Smooth rattlebox</name>
    <name type="synonym">Crotalaria striata</name>
    <dbReference type="NCBI Taxonomy" id="3830"/>
    <lineage>
        <taxon>Eukaryota</taxon>
        <taxon>Viridiplantae</taxon>
        <taxon>Streptophyta</taxon>
        <taxon>Embryophyta</taxon>
        <taxon>Tracheophyta</taxon>
        <taxon>Spermatophyta</taxon>
        <taxon>Magnoliopsida</taxon>
        <taxon>eudicotyledons</taxon>
        <taxon>Gunneridae</taxon>
        <taxon>Pentapetalae</taxon>
        <taxon>rosids</taxon>
        <taxon>fabids</taxon>
        <taxon>Fabales</taxon>
        <taxon>Fabaceae</taxon>
        <taxon>Papilionoideae</taxon>
        <taxon>50 kb inversion clade</taxon>
        <taxon>genistoids sensu lato</taxon>
        <taxon>core genistoids</taxon>
        <taxon>Crotalarieae</taxon>
        <taxon>Crotalaria</taxon>
    </lineage>
</organism>
<comment type="caution">
    <text evidence="2">The sequence shown here is derived from an EMBL/GenBank/DDBJ whole genome shotgun (WGS) entry which is preliminary data.</text>
</comment>
<protein>
    <submittedName>
        <fullName evidence="2">Uncharacterized protein</fullName>
    </submittedName>
</protein>
<proteinExistence type="predicted"/>
<reference evidence="2 3" key="1">
    <citation type="submission" date="2024-01" db="EMBL/GenBank/DDBJ databases">
        <title>The genomes of 5 underutilized Papilionoideae crops provide insights into root nodulation and disease resistanc.</title>
        <authorList>
            <person name="Yuan L."/>
        </authorList>
    </citation>
    <scope>NUCLEOTIDE SEQUENCE [LARGE SCALE GENOMIC DNA]</scope>
    <source>
        <strain evidence="2">ZHUSHIDOU_FW_LH</strain>
        <tissue evidence="2">Leaf</tissue>
    </source>
</reference>
<dbReference type="EMBL" id="JAYWIO010000004">
    <property type="protein sequence ID" value="KAK7269223.1"/>
    <property type="molecule type" value="Genomic_DNA"/>
</dbReference>
<evidence type="ECO:0000256" key="1">
    <source>
        <dbReference type="SAM" id="MobiDB-lite"/>
    </source>
</evidence>
<sequence>MSRPHRTARVVKTFTTVSSRRGPSGRSRHGWGGLSREKGHNEVGCDSLVKLLTTQVVRRVSSLPKRSRDGMGGTRGAEGGPEGWVLLSTSRWLRESWVGKKLTTKAVRRVTIGGVRWSCGDSRSAHLEDVRADLPPPELKFKTLGWRSKLLEAPLI</sequence>
<dbReference type="AlphaFoldDB" id="A0AAN9FCE7"/>
<gene>
    <name evidence="2" type="ORF">RIF29_21941</name>
</gene>
<feature type="region of interest" description="Disordered" evidence="1">
    <location>
        <begin position="18"/>
        <end position="37"/>
    </location>
</feature>
<dbReference type="Proteomes" id="UP001372338">
    <property type="component" value="Unassembled WGS sequence"/>
</dbReference>
<accession>A0AAN9FCE7</accession>
<name>A0AAN9FCE7_CROPI</name>